<accession>A0ABN9UIU3</accession>
<evidence type="ECO:0000313" key="2">
    <source>
        <dbReference type="EMBL" id="CAK0858955.1"/>
    </source>
</evidence>
<reference evidence="2" key="1">
    <citation type="submission" date="2023-10" db="EMBL/GenBank/DDBJ databases">
        <authorList>
            <person name="Chen Y."/>
            <person name="Shah S."/>
            <person name="Dougan E. K."/>
            <person name="Thang M."/>
            <person name="Chan C."/>
        </authorList>
    </citation>
    <scope>NUCLEOTIDE SEQUENCE [LARGE SCALE GENOMIC DNA]</scope>
</reference>
<feature type="region of interest" description="Disordered" evidence="1">
    <location>
        <begin position="276"/>
        <end position="296"/>
    </location>
</feature>
<feature type="region of interest" description="Disordered" evidence="1">
    <location>
        <begin position="120"/>
        <end position="141"/>
    </location>
</feature>
<feature type="non-terminal residue" evidence="2">
    <location>
        <position position="1"/>
    </location>
</feature>
<dbReference type="Proteomes" id="UP001189429">
    <property type="component" value="Unassembled WGS sequence"/>
</dbReference>
<dbReference type="EMBL" id="CAUYUJ010015856">
    <property type="protein sequence ID" value="CAK0858955.1"/>
    <property type="molecule type" value="Genomic_DNA"/>
</dbReference>
<gene>
    <name evidence="2" type="ORF">PCOR1329_LOCUS48488</name>
</gene>
<sequence>DWYNYDIYARVCMLYGSCHFLYAVTYYSIGTTICELRGFWIMWSLPMLFMTAQDLLEARKRHEQFPSYDELERGAEGAAGEGQLAWLLEPAASPARFLREAWERAALHVPSSPARRRWAEAALRPGGAREGEGAEGPKGPEGCLRGLLGGGGGGVAEGALLVRAAGRDGLDERHGGGDGAAALGAEELLEGLAQGYTLLLPRAEGAFPRLGRLVAALGAEMGLVGNCALYWTPQVGRQCCALLGPVPLRRPLRLRCAAAGLQALAPARRRSCARGAPAIGREGGGRRGRRAGPPSA</sequence>
<proteinExistence type="predicted"/>
<evidence type="ECO:0000313" key="3">
    <source>
        <dbReference type="Proteomes" id="UP001189429"/>
    </source>
</evidence>
<evidence type="ECO:0000256" key="1">
    <source>
        <dbReference type="SAM" id="MobiDB-lite"/>
    </source>
</evidence>
<comment type="caution">
    <text evidence="2">The sequence shown here is derived from an EMBL/GenBank/DDBJ whole genome shotgun (WGS) entry which is preliminary data.</text>
</comment>
<name>A0ABN9UIU3_9DINO</name>
<organism evidence="2 3">
    <name type="scientific">Prorocentrum cordatum</name>
    <dbReference type="NCBI Taxonomy" id="2364126"/>
    <lineage>
        <taxon>Eukaryota</taxon>
        <taxon>Sar</taxon>
        <taxon>Alveolata</taxon>
        <taxon>Dinophyceae</taxon>
        <taxon>Prorocentrales</taxon>
        <taxon>Prorocentraceae</taxon>
        <taxon>Prorocentrum</taxon>
    </lineage>
</organism>
<protein>
    <recommendedName>
        <fullName evidence="4">Glycerophosphocholine acyltransferase 1</fullName>
    </recommendedName>
</protein>
<keyword evidence="3" id="KW-1185">Reference proteome</keyword>
<evidence type="ECO:0008006" key="4">
    <source>
        <dbReference type="Google" id="ProtNLM"/>
    </source>
</evidence>